<dbReference type="FunFam" id="3.30.300.20:FF:000001">
    <property type="entry name" value="30S ribosomal protein S3"/>
    <property type="match status" value="1"/>
</dbReference>
<dbReference type="SMART" id="SM00322">
    <property type="entry name" value="KH"/>
    <property type="match status" value="1"/>
</dbReference>
<protein>
    <recommendedName>
        <fullName evidence="7 8">Small ribosomal subunit protein uS3</fullName>
    </recommendedName>
</protein>
<evidence type="ECO:0000256" key="4">
    <source>
        <dbReference type="ARBA" id="ARBA00022980"/>
    </source>
</evidence>
<evidence type="ECO:0000256" key="2">
    <source>
        <dbReference type="ARBA" id="ARBA00022730"/>
    </source>
</evidence>
<dbReference type="InterPro" id="IPR009019">
    <property type="entry name" value="KH_sf_prok-type"/>
</dbReference>
<evidence type="ECO:0000256" key="3">
    <source>
        <dbReference type="ARBA" id="ARBA00022884"/>
    </source>
</evidence>
<accession>A0A0H4T0Y5</accession>
<evidence type="ECO:0000256" key="8">
    <source>
        <dbReference type="HAMAP-Rule" id="MF_01309"/>
    </source>
</evidence>
<dbReference type="Gene3D" id="3.30.300.20">
    <property type="match status" value="1"/>
</dbReference>
<comment type="similarity">
    <text evidence="1 8">Belongs to the universal ribosomal protein uS3 family.</text>
</comment>
<reference evidence="10" key="1">
    <citation type="journal article" date="2015" name="ISME J.">
        <title>Aquifer environment selects for microbial species cohorts in sediment and groundwater.</title>
        <authorList>
            <person name="Hug L.A."/>
            <person name="Thomas B.C."/>
            <person name="Brown C.T."/>
            <person name="Frischkorn K.R."/>
            <person name="Williams K.H."/>
            <person name="Tringe S.G."/>
            <person name="Banfield J.F."/>
        </authorList>
    </citation>
    <scope>NUCLEOTIDE SEQUENCE</scope>
</reference>
<dbReference type="InterPro" id="IPR036419">
    <property type="entry name" value="Ribosomal_S3_C_sf"/>
</dbReference>
<evidence type="ECO:0000256" key="1">
    <source>
        <dbReference type="ARBA" id="ARBA00010761"/>
    </source>
</evidence>
<dbReference type="SUPFAM" id="SSF54814">
    <property type="entry name" value="Prokaryotic type KH domain (KH-domain type II)"/>
    <property type="match status" value="1"/>
</dbReference>
<gene>
    <name evidence="8 10" type="primary">rpsC</name>
</gene>
<dbReference type="NCBIfam" id="TIGR01009">
    <property type="entry name" value="rpsC_bact"/>
    <property type="match status" value="1"/>
</dbReference>
<dbReference type="InterPro" id="IPR057258">
    <property type="entry name" value="Ribosomal_uS3"/>
</dbReference>
<comment type="subunit">
    <text evidence="8">Part of the 30S ribosomal subunit. Forms a tight complex with proteins S10 and S14.</text>
</comment>
<evidence type="ECO:0000259" key="9">
    <source>
        <dbReference type="PROSITE" id="PS50823"/>
    </source>
</evidence>
<dbReference type="GO" id="GO:0006412">
    <property type="term" value="P:translation"/>
    <property type="evidence" value="ECO:0007669"/>
    <property type="project" value="UniProtKB-UniRule"/>
</dbReference>
<dbReference type="GO" id="GO:0022627">
    <property type="term" value="C:cytosolic small ribosomal subunit"/>
    <property type="evidence" value="ECO:0007669"/>
    <property type="project" value="TreeGrafter"/>
</dbReference>
<organism evidence="10">
    <name type="scientific">uncultured Chloroflexi bacterium Rifle_16ft_4_minimus_15241</name>
    <dbReference type="NCBI Taxonomy" id="1665060"/>
    <lineage>
        <taxon>Bacteria</taxon>
        <taxon>Bacillati</taxon>
        <taxon>Chloroflexota</taxon>
        <taxon>environmental samples</taxon>
    </lineage>
</organism>
<name>A0A0H4T0Y5_9CHLR</name>
<dbReference type="InterPro" id="IPR015946">
    <property type="entry name" value="KH_dom-like_a/b"/>
</dbReference>
<dbReference type="InterPro" id="IPR004044">
    <property type="entry name" value="KH_dom_type_2"/>
</dbReference>
<evidence type="ECO:0000256" key="5">
    <source>
        <dbReference type="ARBA" id="ARBA00023274"/>
    </source>
</evidence>
<dbReference type="EMBL" id="KT006956">
    <property type="protein sequence ID" value="AKQ01226.1"/>
    <property type="molecule type" value="Genomic_DNA"/>
</dbReference>
<evidence type="ECO:0000256" key="6">
    <source>
        <dbReference type="ARBA" id="ARBA00024998"/>
    </source>
</evidence>
<evidence type="ECO:0000313" key="10">
    <source>
        <dbReference type="EMBL" id="AKQ01226.1"/>
    </source>
</evidence>
<dbReference type="CDD" id="cd02412">
    <property type="entry name" value="KH-II_30S_S3"/>
    <property type="match status" value="1"/>
</dbReference>
<comment type="function">
    <text evidence="6 8">Binds the lower part of the 30S subunit head. Binds mRNA in the 70S ribosome, positioning it for translation.</text>
</comment>
<keyword evidence="2 8" id="KW-0699">rRNA-binding</keyword>
<dbReference type="GO" id="GO:0019843">
    <property type="term" value="F:rRNA binding"/>
    <property type="evidence" value="ECO:0007669"/>
    <property type="project" value="UniProtKB-UniRule"/>
</dbReference>
<dbReference type="PANTHER" id="PTHR11760">
    <property type="entry name" value="30S/40S RIBOSOMAL PROTEIN S3"/>
    <property type="match status" value="1"/>
</dbReference>
<dbReference type="GO" id="GO:0003735">
    <property type="term" value="F:structural constituent of ribosome"/>
    <property type="evidence" value="ECO:0007669"/>
    <property type="project" value="InterPro"/>
</dbReference>
<keyword evidence="5 8" id="KW-0687">Ribonucleoprotein</keyword>
<evidence type="ECO:0000256" key="7">
    <source>
        <dbReference type="ARBA" id="ARBA00035257"/>
    </source>
</evidence>
<dbReference type="Gene3D" id="3.30.1140.32">
    <property type="entry name" value="Ribosomal protein S3, C-terminal domain"/>
    <property type="match status" value="1"/>
</dbReference>
<dbReference type="SUPFAM" id="SSF54821">
    <property type="entry name" value="Ribosomal protein S3 C-terminal domain"/>
    <property type="match status" value="1"/>
</dbReference>
<dbReference type="Pfam" id="PF00189">
    <property type="entry name" value="Ribosomal_S3_C"/>
    <property type="match status" value="1"/>
</dbReference>
<dbReference type="GO" id="GO:0003729">
    <property type="term" value="F:mRNA binding"/>
    <property type="evidence" value="ECO:0007669"/>
    <property type="project" value="UniProtKB-UniRule"/>
</dbReference>
<dbReference type="Pfam" id="PF07650">
    <property type="entry name" value="KH_2"/>
    <property type="match status" value="1"/>
</dbReference>
<keyword evidence="3 8" id="KW-0694">RNA-binding</keyword>
<keyword evidence="4 8" id="KW-0689">Ribosomal protein</keyword>
<dbReference type="InterPro" id="IPR005704">
    <property type="entry name" value="Ribosomal_uS3_bac-typ"/>
</dbReference>
<dbReference type="InterPro" id="IPR001351">
    <property type="entry name" value="Ribosomal_uS3_C"/>
</dbReference>
<dbReference type="PANTHER" id="PTHR11760:SF19">
    <property type="entry name" value="SMALL RIBOSOMAL SUBUNIT PROTEIN US3C"/>
    <property type="match status" value="1"/>
</dbReference>
<dbReference type="AlphaFoldDB" id="A0A0H4T0Y5"/>
<sequence length="226" mass="25363">MGRKVHPIGFRLGINKSWDSRWFASGKQYASQLHQDIAIRRLILKDATSAAIARVEIERNHNLVRVFVHTAKPGVFIGRKGATVKELRQHLEQLTGCKVDLKVVEVNAPDLEAPLVADNIARQLERRIGHSRAMKRAVSSAMRQGAKGIKVMCAGRLSGSEMRRTEWVREGRVPLQWLRADVDFARAEALTTYGRIGVKVWIFRGEARPEADETNMPATEGAYVSE</sequence>
<dbReference type="InterPro" id="IPR004087">
    <property type="entry name" value="KH_dom"/>
</dbReference>
<proteinExistence type="inferred from homology"/>
<dbReference type="PROSITE" id="PS50823">
    <property type="entry name" value="KH_TYPE_2"/>
    <property type="match status" value="1"/>
</dbReference>
<feature type="domain" description="KH type-2" evidence="9">
    <location>
        <begin position="39"/>
        <end position="107"/>
    </location>
</feature>
<dbReference type="HAMAP" id="MF_01309_B">
    <property type="entry name" value="Ribosomal_uS3_B"/>
    <property type="match status" value="1"/>
</dbReference>